<reference evidence="9 10" key="1">
    <citation type="submission" date="2020-10" db="EMBL/GenBank/DDBJ databases">
        <title>Blautia liquoris sp.nov., isolated from the mud in a fermentation cellar used for the production of Chinese strong-flavoured liquor.</title>
        <authorList>
            <person name="Lu L."/>
        </authorList>
    </citation>
    <scope>NUCLEOTIDE SEQUENCE [LARGE SCALE GENOMIC DNA]</scope>
    <source>
        <strain evidence="9 10">LZLJ-3</strain>
    </source>
</reference>
<dbReference type="SUPFAM" id="SSF53328">
    <property type="entry name" value="Formyltransferase"/>
    <property type="match status" value="1"/>
</dbReference>
<evidence type="ECO:0000256" key="2">
    <source>
        <dbReference type="ARBA" id="ARBA00012261"/>
    </source>
</evidence>
<feature type="compositionally biased region" description="Basic and acidic residues" evidence="6">
    <location>
        <begin position="253"/>
        <end position="265"/>
    </location>
</feature>
<dbReference type="RefSeq" id="WP_193736532.1">
    <property type="nucleotide sequence ID" value="NZ_CP063304.1"/>
</dbReference>
<evidence type="ECO:0000313" key="10">
    <source>
        <dbReference type="Proteomes" id="UP000593601"/>
    </source>
</evidence>
<dbReference type="KEGG" id="bliq:INP51_04480"/>
<comment type="function">
    <text evidence="5">Attaches a formyl group to the free amino group of methionyl-tRNA(fMet). The formyl group appears to play a dual role in the initiator identity of N-formylmethionyl-tRNA by promoting its recognition by IF2 and preventing the misappropriation of this tRNA by the elongation apparatus.</text>
</comment>
<dbReference type="CDD" id="cd08704">
    <property type="entry name" value="Met_tRNA_FMT_C"/>
    <property type="match status" value="1"/>
</dbReference>
<keyword evidence="3 5" id="KW-0808">Transferase</keyword>
<keyword evidence="10" id="KW-1185">Reference proteome</keyword>
<dbReference type="Gene3D" id="3.40.50.12230">
    <property type="match status" value="1"/>
</dbReference>
<evidence type="ECO:0000256" key="3">
    <source>
        <dbReference type="ARBA" id="ARBA00022679"/>
    </source>
</evidence>
<dbReference type="InterPro" id="IPR011034">
    <property type="entry name" value="Formyl_transferase-like_C_sf"/>
</dbReference>
<dbReference type="InterPro" id="IPR002376">
    <property type="entry name" value="Formyl_transf_N"/>
</dbReference>
<comment type="similarity">
    <text evidence="1 5">Belongs to the Fmt family.</text>
</comment>
<dbReference type="AlphaFoldDB" id="A0A7M2RLI6"/>
<dbReference type="Proteomes" id="UP000593601">
    <property type="component" value="Chromosome"/>
</dbReference>
<accession>A0A7M2RLI6</accession>
<keyword evidence="4 5" id="KW-0648">Protein biosynthesis</keyword>
<evidence type="ECO:0000259" key="8">
    <source>
        <dbReference type="Pfam" id="PF02911"/>
    </source>
</evidence>
<feature type="region of interest" description="Disordered" evidence="6">
    <location>
        <begin position="252"/>
        <end position="272"/>
    </location>
</feature>
<dbReference type="InterPro" id="IPR001555">
    <property type="entry name" value="GART_AS"/>
</dbReference>
<dbReference type="EC" id="2.1.2.9" evidence="2 5"/>
<evidence type="ECO:0000259" key="7">
    <source>
        <dbReference type="Pfam" id="PF00551"/>
    </source>
</evidence>
<dbReference type="PROSITE" id="PS00373">
    <property type="entry name" value="GART"/>
    <property type="match status" value="1"/>
</dbReference>
<evidence type="ECO:0000256" key="1">
    <source>
        <dbReference type="ARBA" id="ARBA00010699"/>
    </source>
</evidence>
<feature type="domain" description="Formyl transferase N-terminal" evidence="7">
    <location>
        <begin position="1"/>
        <end position="179"/>
    </location>
</feature>
<dbReference type="NCBIfam" id="TIGR00460">
    <property type="entry name" value="fmt"/>
    <property type="match status" value="1"/>
</dbReference>
<protein>
    <recommendedName>
        <fullName evidence="2 5">Methionyl-tRNA formyltransferase</fullName>
        <ecNumber evidence="2 5">2.1.2.9</ecNumber>
    </recommendedName>
</protein>
<gene>
    <name evidence="5" type="primary">fmt</name>
    <name evidence="9" type="ORF">INP51_04480</name>
</gene>
<evidence type="ECO:0000256" key="4">
    <source>
        <dbReference type="ARBA" id="ARBA00022917"/>
    </source>
</evidence>
<proteinExistence type="inferred from homology"/>
<feature type="binding site" evidence="5">
    <location>
        <begin position="109"/>
        <end position="112"/>
    </location>
    <ligand>
        <name>(6S)-5,6,7,8-tetrahydrofolate</name>
        <dbReference type="ChEBI" id="CHEBI:57453"/>
    </ligand>
</feature>
<comment type="catalytic activity">
    <reaction evidence="5">
        <text>L-methionyl-tRNA(fMet) + (6R)-10-formyltetrahydrofolate = N-formyl-L-methionyl-tRNA(fMet) + (6S)-5,6,7,8-tetrahydrofolate + H(+)</text>
        <dbReference type="Rhea" id="RHEA:24380"/>
        <dbReference type="Rhea" id="RHEA-COMP:9952"/>
        <dbReference type="Rhea" id="RHEA-COMP:9953"/>
        <dbReference type="ChEBI" id="CHEBI:15378"/>
        <dbReference type="ChEBI" id="CHEBI:57453"/>
        <dbReference type="ChEBI" id="CHEBI:78530"/>
        <dbReference type="ChEBI" id="CHEBI:78844"/>
        <dbReference type="ChEBI" id="CHEBI:195366"/>
        <dbReference type="EC" id="2.1.2.9"/>
    </reaction>
</comment>
<dbReference type="FunFam" id="3.40.50.12230:FF:000001">
    <property type="entry name" value="Methionyl-tRNA formyltransferase"/>
    <property type="match status" value="1"/>
</dbReference>
<evidence type="ECO:0000256" key="6">
    <source>
        <dbReference type="SAM" id="MobiDB-lite"/>
    </source>
</evidence>
<dbReference type="SUPFAM" id="SSF50486">
    <property type="entry name" value="FMT C-terminal domain-like"/>
    <property type="match status" value="1"/>
</dbReference>
<dbReference type="GO" id="GO:0005829">
    <property type="term" value="C:cytosol"/>
    <property type="evidence" value="ECO:0007669"/>
    <property type="project" value="TreeGrafter"/>
</dbReference>
<sequence length="319" mass="34747">MRIVFMGTPDFAVGTLEAIQKAGHEVIGVVTQPDRPRGRGKKLHPTPVKSVAVSHNLPIYQPVKVRAPEFVETLKHLKPDVVVVAAFGQIIPQSILDIPTFGCLNVHASLLPKYRGAAPIQWAVIDGERESGVTIMQMNAGLDTGDILSKAIVPLDAGETGGSLFDKLSKAGARLLVDTLIKLENGQITPLKQPKESPTKYARMIKKSDGLIDWSKDAVEIERLIRGMNPWPSAYTHLSGKTLKIWKASTSDEMTKAEGTKKPDIDPGTVTGTDEVSIRVQTGDGEIRLLEIQMEGKKRMTCDAFLRGYEVIPGTRLGI</sequence>
<dbReference type="PANTHER" id="PTHR11138:SF5">
    <property type="entry name" value="METHIONYL-TRNA FORMYLTRANSFERASE, MITOCHONDRIAL"/>
    <property type="match status" value="1"/>
</dbReference>
<dbReference type="GO" id="GO:0004479">
    <property type="term" value="F:methionyl-tRNA formyltransferase activity"/>
    <property type="evidence" value="ECO:0007669"/>
    <property type="project" value="UniProtKB-UniRule"/>
</dbReference>
<dbReference type="Pfam" id="PF00551">
    <property type="entry name" value="Formyl_trans_N"/>
    <property type="match status" value="1"/>
</dbReference>
<dbReference type="InterPro" id="IPR005793">
    <property type="entry name" value="Formyl_trans_C"/>
</dbReference>
<dbReference type="InterPro" id="IPR036477">
    <property type="entry name" value="Formyl_transf_N_sf"/>
</dbReference>
<evidence type="ECO:0000313" key="9">
    <source>
        <dbReference type="EMBL" id="QOV20212.1"/>
    </source>
</evidence>
<organism evidence="9 10">
    <name type="scientific">Blautia liquoris</name>
    <dbReference type="NCBI Taxonomy" id="2779518"/>
    <lineage>
        <taxon>Bacteria</taxon>
        <taxon>Bacillati</taxon>
        <taxon>Bacillota</taxon>
        <taxon>Clostridia</taxon>
        <taxon>Lachnospirales</taxon>
        <taxon>Lachnospiraceae</taxon>
        <taxon>Blautia</taxon>
    </lineage>
</organism>
<dbReference type="Pfam" id="PF02911">
    <property type="entry name" value="Formyl_trans_C"/>
    <property type="match status" value="1"/>
</dbReference>
<dbReference type="InterPro" id="IPR041711">
    <property type="entry name" value="Met-tRNA-FMT_N"/>
</dbReference>
<evidence type="ECO:0000256" key="5">
    <source>
        <dbReference type="HAMAP-Rule" id="MF_00182"/>
    </source>
</evidence>
<feature type="domain" description="Formyl transferase C-terminal" evidence="8">
    <location>
        <begin position="205"/>
        <end position="309"/>
    </location>
</feature>
<dbReference type="CDD" id="cd08646">
    <property type="entry name" value="FMT_core_Met-tRNA-FMT_N"/>
    <property type="match status" value="1"/>
</dbReference>
<dbReference type="InterPro" id="IPR044135">
    <property type="entry name" value="Met-tRNA-FMT_C"/>
</dbReference>
<name>A0A7M2RLI6_9FIRM</name>
<dbReference type="PANTHER" id="PTHR11138">
    <property type="entry name" value="METHIONYL-TRNA FORMYLTRANSFERASE"/>
    <property type="match status" value="1"/>
</dbReference>
<dbReference type="EMBL" id="CP063304">
    <property type="protein sequence ID" value="QOV20212.1"/>
    <property type="molecule type" value="Genomic_DNA"/>
</dbReference>
<dbReference type="InterPro" id="IPR005794">
    <property type="entry name" value="Fmt"/>
</dbReference>
<dbReference type="HAMAP" id="MF_00182">
    <property type="entry name" value="Formyl_trans"/>
    <property type="match status" value="1"/>
</dbReference>